<dbReference type="Pfam" id="PF19278">
    <property type="entry name" value="Hydant_A_C"/>
    <property type="match status" value="1"/>
</dbReference>
<dbReference type="InterPro" id="IPR008040">
    <property type="entry name" value="Hydant_A_N"/>
</dbReference>
<dbReference type="RefSeq" id="WP_337310370.1">
    <property type="nucleotide sequence ID" value="NZ_JAEKNS010000061.1"/>
</dbReference>
<dbReference type="Pfam" id="PF05378">
    <property type="entry name" value="Hydant_A_N"/>
    <property type="match status" value="1"/>
</dbReference>
<proteinExistence type="predicted"/>
<sequence>MRRIGIDTGGTFTDGVLWDDETGVVGSTKVSSDRHDPSRAVINAVGKLTADMDVEHVRYLVHGTTVATNASLERTGPRVAVLCTVGFRDVLEIARLMRPPDQIYDLRADPPPPLVRRRDRIEIDERIDHTGAVVRPLNVASVRRAAEIIRARGIESLAICFLYSYLNPDHERRTRDILAEQLPSVNVSLSSDVLPEFREYERSSTTALNAYLAPVVSGYLRQLDAAVSRWNQNTRLWIMQSNGGVASVDRAAQAPVTLLLSGPSGGVVAGRHLAEQAGVRDAITIDMGGTSFDVCVLASNEVRMTQERKVLEMPVTIPSVDILTIGAGGGSIGWVDRAGQFRVGPHSAGAHPGPACYGRGGEEPTVTDANLVLGVLGEDQRLGGEVSLKLSLAHRACERLGHRLGVRGQEAAWGIRRIVNAAMAGAVHAVSVGQGFDPRDFTLIAFGGAGPMHALDIAEEIDIPTVLVPAVPGCHSALGMVVTDVTHDYVVTHLSPVEEGLRQRVEQIFKQQESTANDQLESEEIGVQQRQLFRGLDMRYVGEQSSVAVPVTKRGSGWLSAAVAGFHQLHDRLYGFQVPDEPVEVVNVRLRAVGRLHGERLATPTPLMAEERADPAGWRSVAFGPSESDRLKVPVYRRGDLRPGSEIEGPAVVEQDDSTLLVTPGKRAGCDAWYSLWLSA</sequence>
<dbReference type="Pfam" id="PF01968">
    <property type="entry name" value="Hydantoinase_A"/>
    <property type="match status" value="1"/>
</dbReference>
<reference evidence="4 5" key="1">
    <citation type="submission" date="2020-10" db="EMBL/GenBank/DDBJ databases">
        <title>Ca. Dormibacterota MAGs.</title>
        <authorList>
            <person name="Montgomery K."/>
        </authorList>
    </citation>
    <scope>NUCLEOTIDE SEQUENCE [LARGE SCALE GENOMIC DNA]</scope>
    <source>
        <strain evidence="4">SC8812_S17_18</strain>
    </source>
</reference>
<protein>
    <submittedName>
        <fullName evidence="4">Hydantoinase/oxoprolinase family protein</fullName>
    </submittedName>
</protein>
<feature type="domain" description="Hydantoinase/oxoprolinase N-terminal" evidence="2">
    <location>
        <begin position="3"/>
        <end position="181"/>
    </location>
</feature>
<dbReference type="EMBL" id="JAEKNS010000061">
    <property type="protein sequence ID" value="MBJ7594299.1"/>
    <property type="molecule type" value="Genomic_DNA"/>
</dbReference>
<evidence type="ECO:0000313" key="5">
    <source>
        <dbReference type="Proteomes" id="UP000606991"/>
    </source>
</evidence>
<evidence type="ECO:0000313" key="4">
    <source>
        <dbReference type="EMBL" id="MBJ7594299.1"/>
    </source>
</evidence>
<evidence type="ECO:0000259" key="3">
    <source>
        <dbReference type="Pfam" id="PF19278"/>
    </source>
</evidence>
<dbReference type="InterPro" id="IPR002821">
    <property type="entry name" value="Hydantoinase_A"/>
</dbReference>
<dbReference type="PANTHER" id="PTHR11365">
    <property type="entry name" value="5-OXOPROLINASE RELATED"/>
    <property type="match status" value="1"/>
</dbReference>
<comment type="caution">
    <text evidence="4">The sequence shown here is derived from an EMBL/GenBank/DDBJ whole genome shotgun (WGS) entry which is preliminary data.</text>
</comment>
<dbReference type="InterPro" id="IPR043129">
    <property type="entry name" value="ATPase_NBD"/>
</dbReference>
<dbReference type="Proteomes" id="UP000606991">
    <property type="component" value="Unassembled WGS sequence"/>
</dbReference>
<dbReference type="PANTHER" id="PTHR11365:SF23">
    <property type="entry name" value="HYPOTHETICAL 5-OXOPROLINASE (EUROFUNG)-RELATED"/>
    <property type="match status" value="1"/>
</dbReference>
<dbReference type="InterPro" id="IPR049517">
    <property type="entry name" value="ACX-like_C"/>
</dbReference>
<dbReference type="AlphaFoldDB" id="A0A934JW47"/>
<dbReference type="InterPro" id="IPR045079">
    <property type="entry name" value="Oxoprolinase-like"/>
</dbReference>
<accession>A0A934JW47</accession>
<evidence type="ECO:0000259" key="1">
    <source>
        <dbReference type="Pfam" id="PF01968"/>
    </source>
</evidence>
<evidence type="ECO:0000259" key="2">
    <source>
        <dbReference type="Pfam" id="PF05378"/>
    </source>
</evidence>
<dbReference type="SUPFAM" id="SSF53067">
    <property type="entry name" value="Actin-like ATPase domain"/>
    <property type="match status" value="1"/>
</dbReference>
<name>A0A934JW47_9BACT</name>
<feature type="domain" description="Acetophenone carboxylase-like C-terminal" evidence="3">
    <location>
        <begin position="503"/>
        <end position="673"/>
    </location>
</feature>
<gene>
    <name evidence="4" type="ORF">JF886_05440</name>
</gene>
<feature type="domain" description="Hydantoinase A/oxoprolinase" evidence="1">
    <location>
        <begin position="202"/>
        <end position="488"/>
    </location>
</feature>
<organism evidence="4 5">
    <name type="scientific">Candidatus Aeolococcus gillhamiae</name>
    <dbReference type="NCBI Taxonomy" id="3127015"/>
    <lineage>
        <taxon>Bacteria</taxon>
        <taxon>Bacillati</taxon>
        <taxon>Candidatus Dormiibacterota</taxon>
        <taxon>Candidatus Dormibacteria</taxon>
        <taxon>Candidatus Aeolococcales</taxon>
        <taxon>Candidatus Aeolococcaceae</taxon>
        <taxon>Candidatus Aeolococcus</taxon>
    </lineage>
</organism>